<sequence>MKGTTKGYDLYKRVSGCLEHLKLPWSKLANVTTDGSPNLTGKNIGLLKRIQDKVKEDDPDKEVIFLNCIIHQEALCKKVLDIDHVRTVVKIVNYTRARGLNHQQFVSLLEDTDAKHQDLLYHTNVHWLSLGKVLRVWELRDEICTFLEMQGEKNDFPELKNSNWVCNLAFGVDILAHLNELNGNCKGK</sequence>
<proteinExistence type="predicted"/>
<comment type="caution">
    <text evidence="1">The sequence shown here is derived from an EMBL/GenBank/DDBJ whole genome shotgun (WGS) entry which is preliminary data.</text>
</comment>
<dbReference type="PANTHER" id="PTHR45913:SF9">
    <property type="entry name" value="GENERAL TRANSCRIPTION FACTOR II-I REPEAT DOMAIN-CONTAINING PROTEIN 2-LIKE-RELATED"/>
    <property type="match status" value="1"/>
</dbReference>
<dbReference type="EMBL" id="JAHGAV010001962">
    <property type="protein sequence ID" value="KAG6921541.1"/>
    <property type="molecule type" value="Genomic_DNA"/>
</dbReference>
<name>A0A8T1RY58_CHESE</name>
<gene>
    <name evidence="1" type="ORF">G0U57_006800</name>
</gene>
<evidence type="ECO:0000313" key="2">
    <source>
        <dbReference type="Proteomes" id="UP000765507"/>
    </source>
</evidence>
<evidence type="ECO:0000313" key="1">
    <source>
        <dbReference type="EMBL" id="KAG6921541.1"/>
    </source>
</evidence>
<reference evidence="1 2" key="1">
    <citation type="journal article" date="2020" name="G3 (Bethesda)">
        <title>Draft Genome of the Common Snapping Turtle, Chelydra serpentina, a Model for Phenotypic Plasticity in Reptiles.</title>
        <authorList>
            <person name="Das D."/>
            <person name="Singh S.K."/>
            <person name="Bierstedt J."/>
            <person name="Erickson A."/>
            <person name="Galli G.L.J."/>
            <person name="Crossley D.A. 2nd"/>
            <person name="Rhen T."/>
        </authorList>
    </citation>
    <scope>NUCLEOTIDE SEQUENCE [LARGE SCALE GENOMIC DNA]</scope>
    <source>
        <strain evidence="1">KW</strain>
    </source>
</reference>
<organism evidence="1 2">
    <name type="scientific">Chelydra serpentina</name>
    <name type="common">Snapping turtle</name>
    <name type="synonym">Testudo serpentina</name>
    <dbReference type="NCBI Taxonomy" id="8475"/>
    <lineage>
        <taxon>Eukaryota</taxon>
        <taxon>Metazoa</taxon>
        <taxon>Chordata</taxon>
        <taxon>Craniata</taxon>
        <taxon>Vertebrata</taxon>
        <taxon>Euteleostomi</taxon>
        <taxon>Archelosauria</taxon>
        <taxon>Testudinata</taxon>
        <taxon>Testudines</taxon>
        <taxon>Cryptodira</taxon>
        <taxon>Durocryptodira</taxon>
        <taxon>Americhelydia</taxon>
        <taxon>Chelydroidea</taxon>
        <taxon>Chelydridae</taxon>
        <taxon>Chelydra</taxon>
    </lineage>
</organism>
<keyword evidence="2" id="KW-1185">Reference proteome</keyword>
<protein>
    <submittedName>
        <fullName evidence="1">GTF2I repeat domain containing 2</fullName>
    </submittedName>
</protein>
<dbReference type="Proteomes" id="UP000765507">
    <property type="component" value="Unassembled WGS sequence"/>
</dbReference>
<dbReference type="PANTHER" id="PTHR45913">
    <property type="entry name" value="EPM2A-INTERACTING PROTEIN 1"/>
    <property type="match status" value="1"/>
</dbReference>
<dbReference type="AlphaFoldDB" id="A0A8T1RY58"/>
<feature type="non-terminal residue" evidence="1">
    <location>
        <position position="188"/>
    </location>
</feature>
<accession>A0A8T1RY58</accession>
<dbReference type="OrthoDB" id="10061052at2759"/>